<name>A0A5N6JDX9_9EURO</name>
<evidence type="ECO:0000259" key="1">
    <source>
        <dbReference type="Pfam" id="PF06985"/>
    </source>
</evidence>
<dbReference type="Pfam" id="PF13374">
    <property type="entry name" value="TPR_10"/>
    <property type="match status" value="1"/>
</dbReference>
<dbReference type="Proteomes" id="UP000326289">
    <property type="component" value="Unassembled WGS sequence"/>
</dbReference>
<proteinExistence type="predicted"/>
<accession>A0A5N6JDX9</accession>
<dbReference type="Gene3D" id="1.25.40.10">
    <property type="entry name" value="Tetratricopeptide repeat domain"/>
    <property type="match status" value="2"/>
</dbReference>
<dbReference type="InterPro" id="IPR010730">
    <property type="entry name" value="HET"/>
</dbReference>
<dbReference type="SUPFAM" id="SSF48452">
    <property type="entry name" value="TPR-like"/>
    <property type="match status" value="3"/>
</dbReference>
<dbReference type="InterPro" id="IPR053137">
    <property type="entry name" value="NLR-like"/>
</dbReference>
<dbReference type="PANTHER" id="PTHR46082">
    <property type="entry name" value="ATP/GTP-BINDING PROTEIN-RELATED"/>
    <property type="match status" value="1"/>
</dbReference>
<evidence type="ECO:0000313" key="2">
    <source>
        <dbReference type="EMBL" id="KAB8276177.1"/>
    </source>
</evidence>
<dbReference type="EMBL" id="ML732778">
    <property type="protein sequence ID" value="KAB8276177.1"/>
    <property type="molecule type" value="Genomic_DNA"/>
</dbReference>
<sequence>MDNSNRTNAPPAFCFLRNFVRLPINDHNTDIFMQQRHLLALAKELGLLRSTNAEEVEDLGSAARAIEHVWEVRISKVAELQSIPERMPHSGDYEWQGPEDTRLPRYLWDACLSKTVVATDDRLQEGYIAVSYTWGRWQVGSMRQEGTNWSVPKIDPRVNEDMLETLKTIVAGIPFCRYYWIDVLCINQDDEEDKRREISKQASIFGCAKAVLVYLWSLERDDLAQAIAHLGDVLLWSLYFAEPQDRALSNLEPRSNLPDHIKPLIDAKLRLDPWFSSLWALQEIVLAPSAIWMTRYGHTCLVNDHILTTRFMSLAVELLQWSYHARELHWKELLKDYRVEDRMRAAAELSIQAAEFQRDAARIEEQWTKSATEEERISIISRVEDIQPLRYWVTDSKDIIVGCPAWMSKRLREEIPLSRSSKRWISWATSEACITVSIRASRGAIIVAGVNRRSTKRRAEALLAALKIAPRQSFLEGNESLPGGLPASLMNYIIELEGSPLFFVAHDYKFQMETRKEGSPLYLQWTLGPPPDGSGIHITESGAPWHYRSGFLSSMLPNTGTTYHPRPIDMHNYHPVTTRGWHLHSDGTLHLPHGTIMQQFSLRDVGKMVIWTNAWSAEGDNDLLALAGMQVAHQDACMEYLGEHCWVKFLPILIREQTNSFISLGEPFAPKVIGIILVGNPSMRKSDSMAYWHKFGLYATTTYKQDSLDWHDGILVGQMGIEPDKLCNNEEFFSHETTRSSKWRCSTRAFADFVLRLIPRKVRGYFSNLHFLAKYFVCLVVRRLSLKWAESYDRKGLVHFSRGHYSMARTMFLKSLEIRRPALGDDSPGVQENKECLIETYLSENQFEEAADCQLEIINQRILSLGPNSPLTLGSSHALANTYQRQGRYKDAERLLVDVTDAMARVMGPDHRDTIVALEDLGKVYIEQELLQNAEQVFVELVNRQKRVFGSEDRRTLTAVSNLAFIYMKQGKWQLAEPLALQALNGLKKSCPPDSLDVLGVMQNLGRTFFFQERFDEAEAMQVEVMKSFMKQLGENDDRTLDIMVQLASTYSRQNRSCEAQKLQELVFERRLKTQGLSHPLTEQVLHNLLVNFINHNRWEEVERLGNRLAQLPSDE</sequence>
<dbReference type="PANTHER" id="PTHR46082:SF6">
    <property type="entry name" value="AAA+ ATPASE DOMAIN-CONTAINING PROTEIN-RELATED"/>
    <property type="match status" value="1"/>
</dbReference>
<dbReference type="InterPro" id="IPR011990">
    <property type="entry name" value="TPR-like_helical_dom_sf"/>
</dbReference>
<dbReference type="AlphaFoldDB" id="A0A5N6JDX9"/>
<gene>
    <name evidence="2" type="ORF">BDV30DRAFT_236011</name>
</gene>
<dbReference type="Pfam" id="PF06985">
    <property type="entry name" value="HET"/>
    <property type="match status" value="1"/>
</dbReference>
<dbReference type="Pfam" id="PF13424">
    <property type="entry name" value="TPR_12"/>
    <property type="match status" value="2"/>
</dbReference>
<protein>
    <recommendedName>
        <fullName evidence="1">Heterokaryon incompatibility domain-containing protein</fullName>
    </recommendedName>
</protein>
<organism evidence="2 3">
    <name type="scientific">Aspergillus minisclerotigenes</name>
    <dbReference type="NCBI Taxonomy" id="656917"/>
    <lineage>
        <taxon>Eukaryota</taxon>
        <taxon>Fungi</taxon>
        <taxon>Dikarya</taxon>
        <taxon>Ascomycota</taxon>
        <taxon>Pezizomycotina</taxon>
        <taxon>Eurotiomycetes</taxon>
        <taxon>Eurotiomycetidae</taxon>
        <taxon>Eurotiales</taxon>
        <taxon>Aspergillaceae</taxon>
        <taxon>Aspergillus</taxon>
        <taxon>Aspergillus subgen. Circumdati</taxon>
    </lineage>
</organism>
<feature type="domain" description="Heterokaryon incompatibility" evidence="1">
    <location>
        <begin position="127"/>
        <end position="283"/>
    </location>
</feature>
<evidence type="ECO:0000313" key="3">
    <source>
        <dbReference type="Proteomes" id="UP000326289"/>
    </source>
</evidence>
<keyword evidence="3" id="KW-1185">Reference proteome</keyword>
<reference evidence="2 3" key="1">
    <citation type="submission" date="2019-04" db="EMBL/GenBank/DDBJ databases">
        <title>Fungal friends and foes A comparative genomics study of 23 Aspergillus species from section Flavi.</title>
        <authorList>
            <consortium name="DOE Joint Genome Institute"/>
            <person name="Kjaerbolling I."/>
            <person name="Vesth T.C."/>
            <person name="Frisvad J.C."/>
            <person name="Nybo J.L."/>
            <person name="Theobald S."/>
            <person name="Kildgaard S."/>
            <person name="Petersen T.I."/>
            <person name="Kuo A."/>
            <person name="Sato A."/>
            <person name="Lyhne E.K."/>
            <person name="Kogle M.E."/>
            <person name="Wiebenga A."/>
            <person name="Kun R.S."/>
            <person name="Lubbers R.J."/>
            <person name="Makela M.R."/>
            <person name="Barry K."/>
            <person name="Chovatia M."/>
            <person name="Clum A."/>
            <person name="Daum C."/>
            <person name="Haridas S."/>
            <person name="He G."/>
            <person name="LaButti K."/>
            <person name="Lipzen A."/>
            <person name="Mondo S."/>
            <person name="Pangilinan J."/>
            <person name="Riley R."/>
            <person name="Salamov A."/>
            <person name="Simmons B.A."/>
            <person name="Magnuson J.K."/>
            <person name="Henrissat B."/>
            <person name="Mortensen U.H."/>
            <person name="Larsen T.O."/>
            <person name="De vries R.P."/>
            <person name="Grigoriev I.V."/>
            <person name="Machida M."/>
            <person name="Baker S.E."/>
            <person name="Andersen M.R."/>
        </authorList>
    </citation>
    <scope>NUCLEOTIDE SEQUENCE [LARGE SCALE GENOMIC DNA]</scope>
    <source>
        <strain evidence="2 3">CBS 117635</strain>
    </source>
</reference>